<comment type="caution">
    <text evidence="1">The sequence shown here is derived from an EMBL/GenBank/DDBJ whole genome shotgun (WGS) entry which is preliminary data.</text>
</comment>
<dbReference type="EMBL" id="LXQA010063866">
    <property type="protein sequence ID" value="MCI07017.1"/>
    <property type="molecule type" value="Genomic_DNA"/>
</dbReference>
<proteinExistence type="predicted"/>
<name>A0A392P4T9_9FABA</name>
<sequence length="64" mass="6679">MKLMSKTEFIKILGSQIVRSSAVTAGSDTNAEESMITGCSSTVAVGTLILVWEEEATDVLVGAT</sequence>
<accession>A0A392P4T9</accession>
<protein>
    <submittedName>
        <fullName evidence="1">Uncharacterized protein</fullName>
    </submittedName>
</protein>
<dbReference type="Proteomes" id="UP000265520">
    <property type="component" value="Unassembled WGS sequence"/>
</dbReference>
<keyword evidence="2" id="KW-1185">Reference proteome</keyword>
<dbReference type="AlphaFoldDB" id="A0A392P4T9"/>
<organism evidence="1 2">
    <name type="scientific">Trifolium medium</name>
    <dbReference type="NCBI Taxonomy" id="97028"/>
    <lineage>
        <taxon>Eukaryota</taxon>
        <taxon>Viridiplantae</taxon>
        <taxon>Streptophyta</taxon>
        <taxon>Embryophyta</taxon>
        <taxon>Tracheophyta</taxon>
        <taxon>Spermatophyta</taxon>
        <taxon>Magnoliopsida</taxon>
        <taxon>eudicotyledons</taxon>
        <taxon>Gunneridae</taxon>
        <taxon>Pentapetalae</taxon>
        <taxon>rosids</taxon>
        <taxon>fabids</taxon>
        <taxon>Fabales</taxon>
        <taxon>Fabaceae</taxon>
        <taxon>Papilionoideae</taxon>
        <taxon>50 kb inversion clade</taxon>
        <taxon>NPAAA clade</taxon>
        <taxon>Hologalegina</taxon>
        <taxon>IRL clade</taxon>
        <taxon>Trifolieae</taxon>
        <taxon>Trifolium</taxon>
    </lineage>
</organism>
<evidence type="ECO:0000313" key="2">
    <source>
        <dbReference type="Proteomes" id="UP000265520"/>
    </source>
</evidence>
<evidence type="ECO:0000313" key="1">
    <source>
        <dbReference type="EMBL" id="MCI07017.1"/>
    </source>
</evidence>
<reference evidence="1 2" key="1">
    <citation type="journal article" date="2018" name="Front. Plant Sci.">
        <title>Red Clover (Trifolium pratense) and Zigzag Clover (T. medium) - A Picture of Genomic Similarities and Differences.</title>
        <authorList>
            <person name="Dluhosova J."/>
            <person name="Istvanek J."/>
            <person name="Nedelnik J."/>
            <person name="Repkova J."/>
        </authorList>
    </citation>
    <scope>NUCLEOTIDE SEQUENCE [LARGE SCALE GENOMIC DNA]</scope>
    <source>
        <strain evidence="2">cv. 10/8</strain>
        <tissue evidence="1">Leaf</tissue>
    </source>
</reference>